<evidence type="ECO:0000313" key="2">
    <source>
        <dbReference type="Proteomes" id="UP001146067"/>
    </source>
</evidence>
<dbReference type="RefSeq" id="WP_270108474.1">
    <property type="nucleotide sequence ID" value="NZ_JAPZVP010000002.1"/>
</dbReference>
<dbReference type="Proteomes" id="UP001146067">
    <property type="component" value="Unassembled WGS sequence"/>
</dbReference>
<gene>
    <name evidence="1" type="ORF">O1R50_03480</name>
</gene>
<protein>
    <submittedName>
        <fullName evidence="1">Uncharacterized protein</fullName>
    </submittedName>
</protein>
<comment type="caution">
    <text evidence="1">The sequence shown here is derived from an EMBL/GenBank/DDBJ whole genome shotgun (WGS) entry which is preliminary data.</text>
</comment>
<dbReference type="EMBL" id="JAPZVP010000002">
    <property type="protein sequence ID" value="MDA1358667.1"/>
    <property type="molecule type" value="Genomic_DNA"/>
</dbReference>
<organism evidence="1 2">
    <name type="scientific">Glycomyces luteolus</name>
    <dbReference type="NCBI Taxonomy" id="2670330"/>
    <lineage>
        <taxon>Bacteria</taxon>
        <taxon>Bacillati</taxon>
        <taxon>Actinomycetota</taxon>
        <taxon>Actinomycetes</taxon>
        <taxon>Glycomycetales</taxon>
        <taxon>Glycomycetaceae</taxon>
        <taxon>Glycomyces</taxon>
    </lineage>
</organism>
<keyword evidence="2" id="KW-1185">Reference proteome</keyword>
<accession>A0A9X3P7V3</accession>
<name>A0A9X3P7V3_9ACTN</name>
<reference evidence="1" key="1">
    <citation type="submission" date="2022-12" db="EMBL/GenBank/DDBJ databases">
        <title>Gycomyces niveus sp.nov.,a novel actinomycete isolated from soil in Shouguan.</title>
        <authorList>
            <person name="Yang X."/>
        </authorList>
    </citation>
    <scope>NUCLEOTIDE SEQUENCE</scope>
    <source>
        <strain evidence="1">NEAU-A15</strain>
    </source>
</reference>
<sequence length="182" mass="20390">MDGVEHARGRIAIGRFRLQHRIIEVTVEAEVLGATAWLTRIEPTPVHELGYLVELHTDVPRLHLYRAEWSPELRAAAKDEVHAIWNAAVASAAIEPRPVNTTLVPLGQATIDDQRVNFVWATVADTILVDFADTEPRRIGTVLIHGREEPAFISQPEHHAWAKEGDRIARIISASAKYYSEL</sequence>
<evidence type="ECO:0000313" key="1">
    <source>
        <dbReference type="EMBL" id="MDA1358667.1"/>
    </source>
</evidence>
<proteinExistence type="predicted"/>
<dbReference type="AlphaFoldDB" id="A0A9X3P7V3"/>